<dbReference type="PROSITE" id="PS50005">
    <property type="entry name" value="TPR"/>
    <property type="match status" value="1"/>
</dbReference>
<feature type="compositionally biased region" description="Pro residues" evidence="1">
    <location>
        <begin position="35"/>
        <end position="44"/>
    </location>
</feature>
<feature type="signal peptide" evidence="2">
    <location>
        <begin position="1"/>
        <end position="25"/>
    </location>
</feature>
<dbReference type="InterPro" id="IPR019734">
    <property type="entry name" value="TPR_rpt"/>
</dbReference>
<feature type="region of interest" description="Disordered" evidence="1">
    <location>
        <begin position="33"/>
        <end position="55"/>
    </location>
</feature>
<protein>
    <submittedName>
        <fullName evidence="3">Tetratricopeptide repeat protein</fullName>
    </submittedName>
</protein>
<evidence type="ECO:0000256" key="2">
    <source>
        <dbReference type="SAM" id="SignalP"/>
    </source>
</evidence>
<evidence type="ECO:0000313" key="4">
    <source>
        <dbReference type="Proteomes" id="UP000502533"/>
    </source>
</evidence>
<dbReference type="KEGG" id="kre:GWK63_12335"/>
<reference evidence="3 4" key="1">
    <citation type="submission" date="2020-03" db="EMBL/GenBank/DDBJ databases">
        <title>Isolation of cellulose-producing strains, genome characterization and application of the synthesized cellulose films as an economical and sustainable material for piezoelectric sensor construction.</title>
        <authorList>
            <person name="Mangayil R.K."/>
        </authorList>
    </citation>
    <scope>NUCLEOTIDE SEQUENCE [LARGE SCALE GENOMIC DNA]</scope>
    <source>
        <strain evidence="3 4">ENS 9a1a</strain>
    </source>
</reference>
<accession>A0A181CD59</accession>
<dbReference type="SUPFAM" id="SSF48452">
    <property type="entry name" value="TPR-like"/>
    <property type="match status" value="1"/>
</dbReference>
<dbReference type="Proteomes" id="UP000502533">
    <property type="component" value="Chromosome"/>
</dbReference>
<evidence type="ECO:0000256" key="1">
    <source>
        <dbReference type="SAM" id="MobiDB-lite"/>
    </source>
</evidence>
<proteinExistence type="predicted"/>
<dbReference type="AlphaFoldDB" id="A0A181CD59"/>
<feature type="chain" id="PRO_5043848126" evidence="2">
    <location>
        <begin position="26"/>
        <end position="293"/>
    </location>
</feature>
<dbReference type="EMBL" id="CP050139">
    <property type="protein sequence ID" value="QIP37091.1"/>
    <property type="molecule type" value="Genomic_DNA"/>
</dbReference>
<evidence type="ECO:0000313" key="3">
    <source>
        <dbReference type="EMBL" id="QIP37091.1"/>
    </source>
</evidence>
<gene>
    <name evidence="3" type="ORF">GWK63_12335</name>
</gene>
<organism evidence="3 4">
    <name type="scientific">Komagataeibacter rhaeticus</name>
    <dbReference type="NCBI Taxonomy" id="215221"/>
    <lineage>
        <taxon>Bacteria</taxon>
        <taxon>Pseudomonadati</taxon>
        <taxon>Pseudomonadota</taxon>
        <taxon>Alphaproteobacteria</taxon>
        <taxon>Acetobacterales</taxon>
        <taxon>Acetobacteraceae</taxon>
        <taxon>Komagataeibacter</taxon>
    </lineage>
</organism>
<keyword evidence="4" id="KW-1185">Reference proteome</keyword>
<dbReference type="Gene3D" id="1.25.40.10">
    <property type="entry name" value="Tetratricopeptide repeat domain"/>
    <property type="match status" value="1"/>
</dbReference>
<sequence>MAVGPAVLGVALLLAVALACRCAWATADGPAAPVETPPVAPPQAAPATAPEDWSFSRCTATLADDPDGARDYAEDWRAHGVGLEAGQCAALAQMEVGDVATAAAALDRLARTPGWPAGMAPGARVPVEDTPQSLRRRATVAEEAARAWQADDSPKQAMDSATYGLTLAPGDTALRLVYARVAVELGQPRQAIDMLTPLPATPAARDEALVARAGAWRQLGRIDQGMADIDAALKDMPHNGPALLERGILHQREGQMEAARADWQEVVALAPDSDEADLARQDLSLLETDPEAP</sequence>
<feature type="region of interest" description="Disordered" evidence="1">
    <location>
        <begin position="272"/>
        <end position="293"/>
    </location>
</feature>
<name>A0A181CD59_9PROT</name>
<dbReference type="InterPro" id="IPR011990">
    <property type="entry name" value="TPR-like_helical_dom_sf"/>
</dbReference>
<keyword evidence="2" id="KW-0732">Signal</keyword>